<name>A0A3A6Q111_9EURY</name>
<keyword evidence="1" id="KW-0812">Transmembrane</keyword>
<protein>
    <submittedName>
        <fullName evidence="2">Uncharacterized protein</fullName>
    </submittedName>
</protein>
<keyword evidence="3" id="KW-1185">Reference proteome</keyword>
<reference evidence="2 3" key="1">
    <citation type="submission" date="2018-06" db="EMBL/GenBank/DDBJ databases">
        <title>Halonotius sp. F13-13 a new haloarchaeeon isolated from a solar saltern from Isla Cristina, Huelva, Spain.</title>
        <authorList>
            <person name="Duran-Viseras A."/>
            <person name="Sanchez-Porro C."/>
            <person name="Ventosa A."/>
        </authorList>
    </citation>
    <scope>NUCLEOTIDE SEQUENCE [LARGE SCALE GENOMIC DNA]</scope>
    <source>
        <strain evidence="2 3">CECT 7525</strain>
    </source>
</reference>
<keyword evidence="1" id="KW-0472">Membrane</keyword>
<organism evidence="2 3">
    <name type="scientific">Halonotius pteroides</name>
    <dbReference type="NCBI Taxonomy" id="268735"/>
    <lineage>
        <taxon>Archaea</taxon>
        <taxon>Methanobacteriati</taxon>
        <taxon>Methanobacteriota</taxon>
        <taxon>Stenosarchaea group</taxon>
        <taxon>Halobacteria</taxon>
        <taxon>Halobacteriales</taxon>
        <taxon>Haloferacaceae</taxon>
        <taxon>Halonotius</taxon>
    </lineage>
</organism>
<evidence type="ECO:0000256" key="1">
    <source>
        <dbReference type="SAM" id="Phobius"/>
    </source>
</evidence>
<feature type="transmembrane region" description="Helical" evidence="1">
    <location>
        <begin position="48"/>
        <end position="67"/>
    </location>
</feature>
<accession>A0A3A6Q111</accession>
<feature type="transmembrane region" description="Helical" evidence="1">
    <location>
        <begin position="20"/>
        <end position="41"/>
    </location>
</feature>
<comment type="caution">
    <text evidence="2">The sequence shown here is derived from an EMBL/GenBank/DDBJ whole genome shotgun (WGS) entry which is preliminary data.</text>
</comment>
<evidence type="ECO:0000313" key="2">
    <source>
        <dbReference type="EMBL" id="RJX48943.1"/>
    </source>
</evidence>
<evidence type="ECO:0000313" key="3">
    <source>
        <dbReference type="Proteomes" id="UP000281564"/>
    </source>
</evidence>
<gene>
    <name evidence="2" type="ORF">DP106_10415</name>
</gene>
<sequence>MIDEIVELLLDVIVEFIPNSVWKILAFVVGAVATAAGVLVIDESLWTGGALITVGLFLLAGSVISWFR</sequence>
<dbReference type="AlphaFoldDB" id="A0A3A6Q111"/>
<dbReference type="Proteomes" id="UP000281564">
    <property type="component" value="Unassembled WGS sequence"/>
</dbReference>
<proteinExistence type="predicted"/>
<dbReference type="RefSeq" id="WP_120085161.1">
    <property type="nucleotide sequence ID" value="NZ_QMDW01000014.1"/>
</dbReference>
<keyword evidence="1" id="KW-1133">Transmembrane helix</keyword>
<dbReference type="EMBL" id="QMDW01000014">
    <property type="protein sequence ID" value="RJX48943.1"/>
    <property type="molecule type" value="Genomic_DNA"/>
</dbReference>